<dbReference type="InterPro" id="IPR011053">
    <property type="entry name" value="Single_hybrid_motif"/>
</dbReference>
<dbReference type="GO" id="GO:0046872">
    <property type="term" value="F:metal ion binding"/>
    <property type="evidence" value="ECO:0007669"/>
    <property type="project" value="InterPro"/>
</dbReference>
<dbReference type="PROSITE" id="PS00866">
    <property type="entry name" value="CPSASE_1"/>
    <property type="match status" value="1"/>
</dbReference>
<dbReference type="InterPro" id="IPR005479">
    <property type="entry name" value="CPAse_ATP-bd"/>
</dbReference>
<name>A0A5C1Q8T5_9SPIO</name>
<feature type="domain" description="ATP-grasp" evidence="8">
    <location>
        <begin position="142"/>
        <end position="340"/>
    </location>
</feature>
<dbReference type="Pfam" id="PF00364">
    <property type="entry name" value="Biotin_lipoyl"/>
    <property type="match status" value="1"/>
</dbReference>
<dbReference type="InterPro" id="IPR005482">
    <property type="entry name" value="Biotin_COase_C"/>
</dbReference>
<dbReference type="OrthoDB" id="9807469at2"/>
<dbReference type="Pfam" id="PF02785">
    <property type="entry name" value="Biotin_carb_C"/>
    <property type="match status" value="1"/>
</dbReference>
<dbReference type="PROSITE" id="PS50979">
    <property type="entry name" value="BC"/>
    <property type="match status" value="1"/>
</dbReference>
<comment type="cofactor">
    <cofactor evidence="1">
        <name>biotin</name>
        <dbReference type="ChEBI" id="CHEBI:57586"/>
    </cofactor>
</comment>
<evidence type="ECO:0000256" key="1">
    <source>
        <dbReference type="ARBA" id="ARBA00001953"/>
    </source>
</evidence>
<sequence>MTLEVLSMKLNDNAKIGIINRGEAALRFIRAVKEYNAQNNTTLTTVAFYIDKEEYAPFVKQADESLALSSLSLYPGKQKSPYLDHELILQGLTKSKCDAIWVGWGFVSEDAPFTEKIEKAGIIFMGPSSKAMATLGDKIQAKDLADSANVPILPWSKKSVDTLEEAKVVSEQIGYPVIVKASNAGGGRGIRFVRTPKELATQYKSAQDETLRITGNSIVFIEYLVQKGRHLEVQVLADSHGNVNTFGVRDCSIQRKNQKIIEETPPANMDPNLIRDMEEAAARLIKAAGYVGAGTVEYLFDLKSNRFFFMEVNTRLQVEHPITETLYGIDLVKGQIDVARGLVVDWSDRTPRGHVMEVRLNAEDPERDFNPAPGLVNLFKAPAGPGIRVDSGIEEGSDIPSDFDSMVAKVIAQGNSREEAVSRLKRALNEMKIRIKDGTTNRSFLLELLNKPEILSGSVHTGYVEELLESRILVQDSSIVKKALIAGAVEFYLDQKERDFLNFSEQLAKSGRPRNLPKAEGSEVILSAQGNSYTFFVKELAQNYFELKLDKDIIHCKYISNDSERTLYLKGGRVNILMVPRGDVLQCEVDGTPVILESDNGGYVSSPSPAIVLSINLEVGQKIKKGDILLVLEAMKMEMIIEAPADGIITEICIDDGAQVAAGQPLVQLESEKDSIGEGLNSIKPVTFNGFESIESSDLMIKRSLHGLFLGFDQDVLESEKISTLVAGNNEDLVDTILDLVEFYNSIEGLFIPTEVVDSSLARPMTYPELLMHYFRRFDDREKGLPQRFLDDLDKAFKLYPSINKDIKIQQERALFNIFRSHGLLNKKQEILKVLLSTLAKLGITKEQTSRVKSELNRLIYISRSSNISLTDAAFHARYHLLDKSRRDLYETIKLENLHELLDDIDADNINNEDISKVSNSGSMMLRELVNRAYESDSKRDVILPLIAHKLNRDRDISSTYNIDVLGNRCAVVNSNNSSVSSGVILLEKGAYDLLDITSLKGLSEVIFLTKDADDSLFSKIEEVKGLSGLTVSIGNLKDNIWNFRSYNFNSKWEENTLHRDFSPLQYRELRIYRLRNFSVKMLYRQENIFLLEATAKDNPKDVRLLGYVDIAGTEMEIDDEGNLQRMVFLEGRLIDLINSMRSAQMGYKYRLVWNRIIIHNRTLLEVGYKDLQGYSKKLLPLTHDLGLEKLVIYSVRKRWSEEAIREIELNYTIVSDDKFNLRQRTPSEELLQSYNNYVSRAVVARQRNSVYPYEFIKLLTSSKSMDSAIKSGQFQEFDITIDNNGEQETISCNGREPGENQANVVFGIISNRVTFMEESLKRVIIISDPSKDLGSLSEPECRRINAAIDLADEKKLPIEWVAISSGAKITMDSGTENLDWTGTTLRKIVNFTQNGGEINIIVPGINVGAQSYWNAEATMLMHTRGLLIMTDDGALLLTGKKALDFSGSVSGENNLDIGGAEKIMGPNGQAQVRVSNLVEAYNYLFSHYRYTYVPSGNKYPSRKVTNDPVDRDVAKEPYRDFLDQGFETIGDIFSFEKNPERKKPFDIRQVMGSLVDKDADYCERWRNLKDSDTSIVWETQMGGYSVGMIGIESRNLSRIGEVPFDGPDSWSGGTLFPMSSKKIARGINAFSGHLPLVIVANLSGFDGSPESLRKLQLEYGAEIGRAVVNFKGPISFVVVARYHGGAYVVFSKSLNPNLRSAALEGSYASVIGGAPAAAVIFPKKVLTATSNDPRILEAKADFESGNLSKKDYNTLFNRVKNEKQSEQSQNFDSVHSVERAKSVGSIDDIIKTHELRPYIINVIEKGM</sequence>
<dbReference type="GO" id="GO:0005524">
    <property type="term" value="F:ATP binding"/>
    <property type="evidence" value="ECO:0007669"/>
    <property type="project" value="UniProtKB-UniRule"/>
</dbReference>
<dbReference type="InterPro" id="IPR005481">
    <property type="entry name" value="BC-like_N"/>
</dbReference>
<dbReference type="SUPFAM" id="SSF51246">
    <property type="entry name" value="Rudiment single hybrid motif"/>
    <property type="match status" value="1"/>
</dbReference>
<dbReference type="SUPFAM" id="SSF51230">
    <property type="entry name" value="Single hybrid motif"/>
    <property type="match status" value="1"/>
</dbReference>
<keyword evidence="3 6" id="KW-0547">Nucleotide-binding</keyword>
<dbReference type="InterPro" id="IPR011054">
    <property type="entry name" value="Rudment_hybrid_motif"/>
</dbReference>
<feature type="domain" description="Lipoyl-binding" evidence="7">
    <location>
        <begin position="594"/>
        <end position="670"/>
    </location>
</feature>
<dbReference type="InterPro" id="IPR034733">
    <property type="entry name" value="AcCoA_carboxyl_beta"/>
</dbReference>
<dbReference type="Gene3D" id="2.40.50.100">
    <property type="match status" value="1"/>
</dbReference>
<dbReference type="InterPro" id="IPR029045">
    <property type="entry name" value="ClpP/crotonase-like_dom_sf"/>
</dbReference>
<dbReference type="PANTHER" id="PTHR18866">
    <property type="entry name" value="CARBOXYLASE:PYRUVATE/ACETYL-COA/PROPIONYL-COA CARBOXYLASE"/>
    <property type="match status" value="1"/>
</dbReference>
<reference evidence="11 12" key="2">
    <citation type="submission" date="2019-09" db="EMBL/GenBank/DDBJ databases">
        <title>Complete Genome Sequence and Methylome Analysis of free living Spirochaetas.</title>
        <authorList>
            <person name="Leshcheva N."/>
            <person name="Mikheeva N."/>
        </authorList>
    </citation>
    <scope>NUCLEOTIDE SEQUENCE [LARGE SCALE GENOMIC DNA]</scope>
    <source>
        <strain evidence="11 12">P</strain>
    </source>
</reference>
<evidence type="ECO:0000259" key="8">
    <source>
        <dbReference type="PROSITE" id="PS50975"/>
    </source>
</evidence>
<dbReference type="InterPro" id="IPR011763">
    <property type="entry name" value="COA_CT_C"/>
</dbReference>
<evidence type="ECO:0000313" key="12">
    <source>
        <dbReference type="Proteomes" id="UP000323824"/>
    </source>
</evidence>
<keyword evidence="5" id="KW-0092">Biotin</keyword>
<dbReference type="PROSITE" id="PS50989">
    <property type="entry name" value="COA_CT_CTER"/>
    <property type="match status" value="1"/>
</dbReference>
<dbReference type="Pfam" id="PF01039">
    <property type="entry name" value="Carboxyl_trans"/>
    <property type="match status" value="1"/>
</dbReference>
<dbReference type="PROSITE" id="PS50975">
    <property type="entry name" value="ATP_GRASP"/>
    <property type="match status" value="1"/>
</dbReference>
<dbReference type="Gene3D" id="3.90.226.10">
    <property type="entry name" value="2-enoyl-CoA Hydratase, Chain A, domain 1"/>
    <property type="match status" value="2"/>
</dbReference>
<dbReference type="CDD" id="cd06850">
    <property type="entry name" value="biotinyl_domain"/>
    <property type="match status" value="1"/>
</dbReference>
<dbReference type="EMBL" id="CP035807">
    <property type="protein sequence ID" value="QEN03460.1"/>
    <property type="molecule type" value="Genomic_DNA"/>
</dbReference>
<dbReference type="FunFam" id="2.40.50.100:FF:000003">
    <property type="entry name" value="Acetyl-CoA carboxylase biotin carboxyl carrier protein"/>
    <property type="match status" value="1"/>
</dbReference>
<dbReference type="InterPro" id="IPR001882">
    <property type="entry name" value="Biotin_BS"/>
</dbReference>
<dbReference type="Gene3D" id="3.30.470.20">
    <property type="entry name" value="ATP-grasp fold, B domain"/>
    <property type="match status" value="1"/>
</dbReference>
<dbReference type="InterPro" id="IPR000089">
    <property type="entry name" value="Biotin_lipoyl"/>
</dbReference>
<dbReference type="InterPro" id="IPR016185">
    <property type="entry name" value="PreATP-grasp_dom_sf"/>
</dbReference>
<dbReference type="InterPro" id="IPR011764">
    <property type="entry name" value="Biotin_carboxylation_dom"/>
</dbReference>
<dbReference type="Proteomes" id="UP000323824">
    <property type="component" value="Chromosome"/>
</dbReference>
<keyword evidence="2" id="KW-0436">Ligase</keyword>
<feature type="domain" description="Biotin carboxylation" evidence="9">
    <location>
        <begin position="12"/>
        <end position="469"/>
    </location>
</feature>
<accession>A0A5C1Q8T5</accession>
<dbReference type="SUPFAM" id="SSF52096">
    <property type="entry name" value="ClpP/crotonase"/>
    <property type="match status" value="2"/>
</dbReference>
<dbReference type="PROSITE" id="PS00188">
    <property type="entry name" value="BIOTIN"/>
    <property type="match status" value="1"/>
</dbReference>
<dbReference type="PANTHER" id="PTHR18866:SF33">
    <property type="entry name" value="METHYLCROTONOYL-COA CARBOXYLASE SUBUNIT ALPHA, MITOCHONDRIAL-RELATED"/>
    <property type="match status" value="1"/>
</dbReference>
<dbReference type="PROSITE" id="PS50968">
    <property type="entry name" value="BIOTINYL_LIPOYL"/>
    <property type="match status" value="1"/>
</dbReference>
<evidence type="ECO:0000256" key="4">
    <source>
        <dbReference type="ARBA" id="ARBA00022840"/>
    </source>
</evidence>
<evidence type="ECO:0000259" key="9">
    <source>
        <dbReference type="PROSITE" id="PS50979"/>
    </source>
</evidence>
<dbReference type="SUPFAM" id="SSF56059">
    <property type="entry name" value="Glutathione synthetase ATP-binding domain-like"/>
    <property type="match status" value="1"/>
</dbReference>
<evidence type="ECO:0000256" key="6">
    <source>
        <dbReference type="PROSITE-ProRule" id="PRU00409"/>
    </source>
</evidence>
<dbReference type="PROSITE" id="PS00867">
    <property type="entry name" value="CPSASE_2"/>
    <property type="match status" value="1"/>
</dbReference>
<dbReference type="Pfam" id="PF02786">
    <property type="entry name" value="CPSase_L_D2"/>
    <property type="match status" value="1"/>
</dbReference>
<dbReference type="Pfam" id="PF00289">
    <property type="entry name" value="Biotin_carb_N"/>
    <property type="match status" value="1"/>
</dbReference>
<protein>
    <submittedName>
        <fullName evidence="11">ATP-grasp domain-containing protein</fullName>
    </submittedName>
</protein>
<dbReference type="SUPFAM" id="SSF52440">
    <property type="entry name" value="PreATP-grasp domain"/>
    <property type="match status" value="1"/>
</dbReference>
<dbReference type="InterPro" id="IPR011761">
    <property type="entry name" value="ATP-grasp"/>
</dbReference>
<feature type="domain" description="CoA carboxyltransferase C-terminal" evidence="10">
    <location>
        <begin position="1535"/>
        <end position="1808"/>
    </location>
</feature>
<dbReference type="SMART" id="SM00878">
    <property type="entry name" value="Biotin_carb_C"/>
    <property type="match status" value="1"/>
</dbReference>
<dbReference type="GO" id="GO:0016874">
    <property type="term" value="F:ligase activity"/>
    <property type="evidence" value="ECO:0007669"/>
    <property type="project" value="UniProtKB-KW"/>
</dbReference>
<organism evidence="11 12">
    <name type="scientific">Thiospirochaeta perfilievii</name>
    <dbReference type="NCBI Taxonomy" id="252967"/>
    <lineage>
        <taxon>Bacteria</taxon>
        <taxon>Pseudomonadati</taxon>
        <taxon>Spirochaetota</taxon>
        <taxon>Spirochaetia</taxon>
        <taxon>Spirochaetales</taxon>
        <taxon>Spirochaetaceae</taxon>
        <taxon>Thiospirochaeta</taxon>
    </lineage>
</organism>
<keyword evidence="12" id="KW-1185">Reference proteome</keyword>
<reference evidence="11 12" key="1">
    <citation type="submission" date="2019-02" db="EMBL/GenBank/DDBJ databases">
        <authorList>
            <person name="Fomenkov A."/>
            <person name="Dubinina G."/>
            <person name="Grabovich M."/>
            <person name="Vincze T."/>
            <person name="Roberts R.J."/>
        </authorList>
    </citation>
    <scope>NUCLEOTIDE SEQUENCE [LARGE SCALE GENOMIC DNA]</scope>
    <source>
        <strain evidence="11 12">P</strain>
    </source>
</reference>
<evidence type="ECO:0000256" key="2">
    <source>
        <dbReference type="ARBA" id="ARBA00022598"/>
    </source>
</evidence>
<dbReference type="InterPro" id="IPR050856">
    <property type="entry name" value="Biotin_carboxylase_complex"/>
</dbReference>
<gene>
    <name evidence="11" type="ORF">EW093_01650</name>
</gene>
<evidence type="ECO:0000259" key="10">
    <source>
        <dbReference type="PROSITE" id="PS50989"/>
    </source>
</evidence>
<keyword evidence="4 6" id="KW-0067">ATP-binding</keyword>
<evidence type="ECO:0000256" key="5">
    <source>
        <dbReference type="ARBA" id="ARBA00023267"/>
    </source>
</evidence>
<proteinExistence type="predicted"/>
<evidence type="ECO:0000313" key="11">
    <source>
        <dbReference type="EMBL" id="QEN03460.1"/>
    </source>
</evidence>
<dbReference type="KEGG" id="sper:EW093_01650"/>
<evidence type="ECO:0000259" key="7">
    <source>
        <dbReference type="PROSITE" id="PS50968"/>
    </source>
</evidence>
<evidence type="ECO:0000256" key="3">
    <source>
        <dbReference type="ARBA" id="ARBA00022741"/>
    </source>
</evidence>